<name>A0A5E4QT59_9NEOP</name>
<dbReference type="Proteomes" id="UP000324832">
    <property type="component" value="Unassembled WGS sequence"/>
</dbReference>
<evidence type="ECO:0000313" key="2">
    <source>
        <dbReference type="EMBL" id="VVD00887.1"/>
    </source>
</evidence>
<keyword evidence="1" id="KW-0812">Transmembrane</keyword>
<feature type="transmembrane region" description="Helical" evidence="1">
    <location>
        <begin position="32"/>
        <end position="54"/>
    </location>
</feature>
<proteinExistence type="predicted"/>
<keyword evidence="3" id="KW-1185">Reference proteome</keyword>
<protein>
    <submittedName>
        <fullName evidence="2">Uncharacterized protein</fullName>
    </submittedName>
</protein>
<dbReference type="AlphaFoldDB" id="A0A5E4QT59"/>
<organism evidence="2 3">
    <name type="scientific">Leptidea sinapis</name>
    <dbReference type="NCBI Taxonomy" id="189913"/>
    <lineage>
        <taxon>Eukaryota</taxon>
        <taxon>Metazoa</taxon>
        <taxon>Ecdysozoa</taxon>
        <taxon>Arthropoda</taxon>
        <taxon>Hexapoda</taxon>
        <taxon>Insecta</taxon>
        <taxon>Pterygota</taxon>
        <taxon>Neoptera</taxon>
        <taxon>Endopterygota</taxon>
        <taxon>Lepidoptera</taxon>
        <taxon>Glossata</taxon>
        <taxon>Ditrysia</taxon>
        <taxon>Papilionoidea</taxon>
        <taxon>Pieridae</taxon>
        <taxon>Dismorphiinae</taxon>
        <taxon>Leptidea</taxon>
    </lineage>
</organism>
<reference evidence="2 3" key="1">
    <citation type="submission" date="2017-07" db="EMBL/GenBank/DDBJ databases">
        <authorList>
            <person name="Talla V."/>
            <person name="Backstrom N."/>
        </authorList>
    </citation>
    <scope>NUCLEOTIDE SEQUENCE [LARGE SCALE GENOMIC DNA]</scope>
</reference>
<sequence length="107" mass="11947">MLRSMADIAATFNSGTGYFITFPESRSFTSGWWVVLLTATLAVSVTGDAGVGLFNAKLKQIVTSSTLKWDQYTCAELDMKATCCWDNSDLHIHHAPYQELRVMTYLK</sequence>
<keyword evidence="1" id="KW-0472">Membrane</keyword>
<keyword evidence="1" id="KW-1133">Transmembrane helix</keyword>
<gene>
    <name evidence="2" type="ORF">LSINAPIS_LOCUS11435</name>
</gene>
<dbReference type="EMBL" id="FZQP02005044">
    <property type="protein sequence ID" value="VVD00887.1"/>
    <property type="molecule type" value="Genomic_DNA"/>
</dbReference>
<evidence type="ECO:0000313" key="3">
    <source>
        <dbReference type="Proteomes" id="UP000324832"/>
    </source>
</evidence>
<evidence type="ECO:0000256" key="1">
    <source>
        <dbReference type="SAM" id="Phobius"/>
    </source>
</evidence>
<accession>A0A5E4QT59</accession>